<evidence type="ECO:0000256" key="1">
    <source>
        <dbReference type="ARBA" id="ARBA00004651"/>
    </source>
</evidence>
<keyword evidence="5 8" id="KW-0812">Transmembrane</keyword>
<evidence type="ECO:0000256" key="5">
    <source>
        <dbReference type="ARBA" id="ARBA00022692"/>
    </source>
</evidence>
<dbReference type="InterPro" id="IPR000515">
    <property type="entry name" value="MetI-like"/>
</dbReference>
<dbReference type="GO" id="GO:0005886">
    <property type="term" value="C:plasma membrane"/>
    <property type="evidence" value="ECO:0007669"/>
    <property type="project" value="UniProtKB-SubCell"/>
</dbReference>
<sequence length="296" mass="31839">MTTTLFDRVREKLQLDATERDLSPGLSWLLLAPALLLLLCLFLAPVLGLAKLSLFDPQFSLRHYATLFGEDLYLKIIWRTVWTSALVTGLTLVLGYPIAMMMAKARGLWLAILSICVLLPLWISVLVRSYAWVVLLSRNGIVTTALREIGLIGPSTRLMFTDGAVILATTHVLLPLMILPLCASLNAIPKELASAAESLGAGRITAFRRITFPLSLPGAFSGAVLVFVMALGFYITPQLVGGPRSITAAMLIGQQVSYGGNWGLAAAMSVVLFLAALVVLLLGGRFLSENGEGGSR</sequence>
<accession>A0A561PZD9</accession>
<dbReference type="OrthoDB" id="9807047at2"/>
<evidence type="ECO:0000256" key="2">
    <source>
        <dbReference type="ARBA" id="ARBA00007069"/>
    </source>
</evidence>
<dbReference type="Proteomes" id="UP000320653">
    <property type="component" value="Unassembled WGS sequence"/>
</dbReference>
<evidence type="ECO:0000256" key="8">
    <source>
        <dbReference type="RuleBase" id="RU363032"/>
    </source>
</evidence>
<gene>
    <name evidence="10" type="ORF">FHW37_1192</name>
</gene>
<evidence type="ECO:0000256" key="4">
    <source>
        <dbReference type="ARBA" id="ARBA00022475"/>
    </source>
</evidence>
<dbReference type="CDD" id="cd06261">
    <property type="entry name" value="TM_PBP2"/>
    <property type="match status" value="1"/>
</dbReference>
<dbReference type="Pfam" id="PF00528">
    <property type="entry name" value="BPD_transp_1"/>
    <property type="match status" value="1"/>
</dbReference>
<keyword evidence="11" id="KW-1185">Reference proteome</keyword>
<dbReference type="GO" id="GO:0055085">
    <property type="term" value="P:transmembrane transport"/>
    <property type="evidence" value="ECO:0007669"/>
    <property type="project" value="InterPro"/>
</dbReference>
<feature type="transmembrane region" description="Helical" evidence="8">
    <location>
        <begin position="210"/>
        <end position="235"/>
    </location>
</feature>
<comment type="subcellular location">
    <subcellularLocation>
        <location evidence="1 8">Cell membrane</location>
        <topology evidence="1 8">Multi-pass membrane protein</topology>
    </subcellularLocation>
</comment>
<keyword evidence="6 8" id="KW-1133">Transmembrane helix</keyword>
<proteinExistence type="inferred from homology"/>
<feature type="transmembrane region" description="Helical" evidence="8">
    <location>
        <begin position="108"/>
        <end position="127"/>
    </location>
</feature>
<feature type="domain" description="ABC transmembrane type-1" evidence="9">
    <location>
        <begin position="77"/>
        <end position="283"/>
    </location>
</feature>
<evidence type="ECO:0000313" key="11">
    <source>
        <dbReference type="Proteomes" id="UP000320653"/>
    </source>
</evidence>
<dbReference type="PANTHER" id="PTHR42929:SF5">
    <property type="entry name" value="ABC TRANSPORTER PERMEASE PROTEIN"/>
    <property type="match status" value="1"/>
</dbReference>
<evidence type="ECO:0000313" key="10">
    <source>
        <dbReference type="EMBL" id="TWF43429.1"/>
    </source>
</evidence>
<comment type="similarity">
    <text evidence="2">Belongs to the binding-protein-dependent transport system permease family. CysTW subfamily.</text>
</comment>
<name>A0A561PZD9_9HYPH</name>
<dbReference type="EMBL" id="VIWP01000019">
    <property type="protein sequence ID" value="TWF43429.1"/>
    <property type="molecule type" value="Genomic_DNA"/>
</dbReference>
<evidence type="ECO:0000256" key="3">
    <source>
        <dbReference type="ARBA" id="ARBA00022448"/>
    </source>
</evidence>
<dbReference type="SUPFAM" id="SSF161098">
    <property type="entry name" value="MetI-like"/>
    <property type="match status" value="1"/>
</dbReference>
<feature type="transmembrane region" description="Helical" evidence="8">
    <location>
        <begin position="262"/>
        <end position="287"/>
    </location>
</feature>
<keyword evidence="4" id="KW-1003">Cell membrane</keyword>
<keyword evidence="3 8" id="KW-0813">Transport</keyword>
<evidence type="ECO:0000256" key="6">
    <source>
        <dbReference type="ARBA" id="ARBA00022989"/>
    </source>
</evidence>
<feature type="transmembrane region" description="Helical" evidence="8">
    <location>
        <begin position="76"/>
        <end position="96"/>
    </location>
</feature>
<keyword evidence="7 8" id="KW-0472">Membrane</keyword>
<feature type="transmembrane region" description="Helical" evidence="8">
    <location>
        <begin position="28"/>
        <end position="50"/>
    </location>
</feature>
<protein>
    <submittedName>
        <fullName evidence="10">Mannopine transport system permease protein</fullName>
    </submittedName>
</protein>
<reference evidence="10 11" key="1">
    <citation type="submission" date="2019-06" db="EMBL/GenBank/DDBJ databases">
        <title>Sorghum-associated microbial communities from plants grown in Nebraska, USA.</title>
        <authorList>
            <person name="Schachtman D."/>
        </authorList>
    </citation>
    <scope>NUCLEOTIDE SEQUENCE [LARGE SCALE GENOMIC DNA]</scope>
    <source>
        <strain evidence="10 11">1225</strain>
    </source>
</reference>
<dbReference type="AlphaFoldDB" id="A0A561PZD9"/>
<dbReference type="InterPro" id="IPR035906">
    <property type="entry name" value="MetI-like_sf"/>
</dbReference>
<dbReference type="PROSITE" id="PS50928">
    <property type="entry name" value="ABC_TM1"/>
    <property type="match status" value="1"/>
</dbReference>
<evidence type="ECO:0000256" key="7">
    <source>
        <dbReference type="ARBA" id="ARBA00023136"/>
    </source>
</evidence>
<comment type="caution">
    <text evidence="10">The sequence shown here is derived from an EMBL/GenBank/DDBJ whole genome shotgun (WGS) entry which is preliminary data.</text>
</comment>
<feature type="transmembrane region" description="Helical" evidence="8">
    <location>
        <begin position="164"/>
        <end position="189"/>
    </location>
</feature>
<dbReference type="Gene3D" id="1.10.3720.10">
    <property type="entry name" value="MetI-like"/>
    <property type="match status" value="1"/>
</dbReference>
<dbReference type="PANTHER" id="PTHR42929">
    <property type="entry name" value="INNER MEMBRANE ABC TRANSPORTER PERMEASE PROTEIN YDCU-RELATED-RELATED"/>
    <property type="match status" value="1"/>
</dbReference>
<organism evidence="10 11">
    <name type="scientific">Neorhizobium alkalisoli</name>
    <dbReference type="NCBI Taxonomy" id="528178"/>
    <lineage>
        <taxon>Bacteria</taxon>
        <taxon>Pseudomonadati</taxon>
        <taxon>Pseudomonadota</taxon>
        <taxon>Alphaproteobacteria</taxon>
        <taxon>Hyphomicrobiales</taxon>
        <taxon>Rhizobiaceae</taxon>
        <taxon>Rhizobium/Agrobacterium group</taxon>
        <taxon>Neorhizobium</taxon>
    </lineage>
</organism>
<evidence type="ECO:0000259" key="9">
    <source>
        <dbReference type="PROSITE" id="PS50928"/>
    </source>
</evidence>
<dbReference type="RefSeq" id="WP_145643598.1">
    <property type="nucleotide sequence ID" value="NZ_VIWP01000019.1"/>
</dbReference>